<feature type="region of interest" description="Disordered" evidence="1">
    <location>
        <begin position="46"/>
        <end position="245"/>
    </location>
</feature>
<feature type="compositionally biased region" description="Polar residues" evidence="1">
    <location>
        <begin position="477"/>
        <end position="488"/>
    </location>
</feature>
<evidence type="ECO:0000256" key="1">
    <source>
        <dbReference type="SAM" id="MobiDB-lite"/>
    </source>
</evidence>
<feature type="region of interest" description="Disordered" evidence="1">
    <location>
        <begin position="310"/>
        <end position="408"/>
    </location>
</feature>
<feature type="compositionally biased region" description="Basic and acidic residues" evidence="1">
    <location>
        <begin position="88"/>
        <end position="100"/>
    </location>
</feature>
<feature type="compositionally biased region" description="Polar residues" evidence="1">
    <location>
        <begin position="358"/>
        <end position="368"/>
    </location>
</feature>
<dbReference type="AlphaFoldDB" id="A0AA40BLI5"/>
<sequence>MAPLQQNTFVVVPNPVSFQQALAMDGPESKPPMTSKQAQKAYRQANKLPKLTKAEQLRQERAEQERIRKEEEKLKASKRAKVLRDRKKAKELELREEKRRQGLPLVTVRPSQATLSTFFNGNGASRKRDSGAFEADQAAMTEELEDKENQTPVGSPSESSLVKRQRLEENLSQQEYLQREETPADLLQPTSPEELLEAFIDDFPTASQAARELEDDEALVETTEPSPARRGPPASKKTSPSQRSVLKQAIANSQRNLATQAAQQPILDDDIDLFAPFSSRDLAFSSQDLWELEDEMISPNEVVEQADVNDTIDGSSPCVPTLRFPSPSQVTADKISSEPVGEPSAGLGEAEDTLDGFTYSQFYSSSFKPSDEEVEQPQPLTNTQPPCKDGAPDIPERSRSPQRFFGSSGNGIAILQAVAQRLDAEKEAEKRRLEQVALERWQRYQAYLEREREEERLAEQAAAAAELVASQHDDTQQEGSMAPLSQESDYGADLTLDNVEMLDSMVVPMEAGSEDSDEYGPGLTLDNVELLEANLALHNA</sequence>
<reference evidence="2" key="1">
    <citation type="submission" date="2023-06" db="EMBL/GenBank/DDBJ databases">
        <title>Genome-scale phylogeny and comparative genomics of the fungal order Sordariales.</title>
        <authorList>
            <consortium name="Lawrence Berkeley National Laboratory"/>
            <person name="Hensen N."/>
            <person name="Bonometti L."/>
            <person name="Westerberg I."/>
            <person name="Brannstrom I.O."/>
            <person name="Guillou S."/>
            <person name="Cros-Aarteil S."/>
            <person name="Calhoun S."/>
            <person name="Haridas S."/>
            <person name="Kuo A."/>
            <person name="Mondo S."/>
            <person name="Pangilinan J."/>
            <person name="Riley R."/>
            <person name="Labutti K."/>
            <person name="Andreopoulos B."/>
            <person name="Lipzen A."/>
            <person name="Chen C."/>
            <person name="Yanf M."/>
            <person name="Daum C."/>
            <person name="Ng V."/>
            <person name="Clum A."/>
            <person name="Steindorff A."/>
            <person name="Ohm R."/>
            <person name="Martin F."/>
            <person name="Silar P."/>
            <person name="Natvig D."/>
            <person name="Lalanne C."/>
            <person name="Gautier V."/>
            <person name="Ament-Velasquez S.L."/>
            <person name="Kruys A."/>
            <person name="Hutchinson M.I."/>
            <person name="Powell A.J."/>
            <person name="Barry K."/>
            <person name="Miller A.N."/>
            <person name="Grigoriev I.V."/>
            <person name="Debuchy R."/>
            <person name="Gladieux P."/>
            <person name="Thoren M.H."/>
            <person name="Johannesson H."/>
        </authorList>
    </citation>
    <scope>NUCLEOTIDE SEQUENCE</scope>
    <source>
        <strain evidence="2">CBS 540.89</strain>
    </source>
</reference>
<dbReference type="Proteomes" id="UP001172159">
    <property type="component" value="Unassembled WGS sequence"/>
</dbReference>
<name>A0AA40BLI5_9PEZI</name>
<gene>
    <name evidence="2" type="ORF">B0T21DRAFT_440817</name>
</gene>
<comment type="caution">
    <text evidence="2">The sequence shown here is derived from an EMBL/GenBank/DDBJ whole genome shotgun (WGS) entry which is preliminary data.</text>
</comment>
<protein>
    <submittedName>
        <fullName evidence="2">Uncharacterized protein</fullName>
    </submittedName>
</protein>
<feature type="compositionally biased region" description="Polar residues" evidence="1">
    <location>
        <begin position="236"/>
        <end position="245"/>
    </location>
</feature>
<feature type="compositionally biased region" description="Polar residues" evidence="1">
    <location>
        <begin position="109"/>
        <end position="123"/>
    </location>
</feature>
<feature type="compositionally biased region" description="Basic and acidic residues" evidence="1">
    <location>
        <begin position="390"/>
        <end position="399"/>
    </location>
</feature>
<accession>A0AA40BLI5</accession>
<feature type="compositionally biased region" description="Polar residues" evidence="1">
    <location>
        <begin position="150"/>
        <end position="162"/>
    </location>
</feature>
<proteinExistence type="predicted"/>
<evidence type="ECO:0000313" key="2">
    <source>
        <dbReference type="EMBL" id="KAK0736452.1"/>
    </source>
</evidence>
<feature type="compositionally biased region" description="Basic residues" evidence="1">
    <location>
        <begin position="76"/>
        <end position="87"/>
    </location>
</feature>
<keyword evidence="3" id="KW-1185">Reference proteome</keyword>
<dbReference type="EMBL" id="JAUKTV010000006">
    <property type="protein sequence ID" value="KAK0736452.1"/>
    <property type="molecule type" value="Genomic_DNA"/>
</dbReference>
<feature type="region of interest" description="Disordered" evidence="1">
    <location>
        <begin position="464"/>
        <end position="488"/>
    </location>
</feature>
<evidence type="ECO:0000313" key="3">
    <source>
        <dbReference type="Proteomes" id="UP001172159"/>
    </source>
</evidence>
<organism evidence="2 3">
    <name type="scientific">Apiosordaria backusii</name>
    <dbReference type="NCBI Taxonomy" id="314023"/>
    <lineage>
        <taxon>Eukaryota</taxon>
        <taxon>Fungi</taxon>
        <taxon>Dikarya</taxon>
        <taxon>Ascomycota</taxon>
        <taxon>Pezizomycotina</taxon>
        <taxon>Sordariomycetes</taxon>
        <taxon>Sordariomycetidae</taxon>
        <taxon>Sordariales</taxon>
        <taxon>Lasiosphaeriaceae</taxon>
        <taxon>Apiosordaria</taxon>
    </lineage>
</organism>
<feature type="compositionally biased region" description="Basic and acidic residues" evidence="1">
    <location>
        <begin position="52"/>
        <end position="75"/>
    </location>
</feature>